<comment type="subcellular location">
    <subcellularLocation>
        <location evidence="1">Cell membrane</location>
        <topology evidence="1">Peripheral membrane protein</topology>
    </subcellularLocation>
</comment>
<dbReference type="SMART" id="SM00382">
    <property type="entry name" value="AAA"/>
    <property type="match status" value="2"/>
</dbReference>
<proteinExistence type="inferred from homology"/>
<dbReference type="CDD" id="cd03225">
    <property type="entry name" value="ABC_cobalt_CbiO_domain1"/>
    <property type="match status" value="1"/>
</dbReference>
<evidence type="ECO:0000259" key="11">
    <source>
        <dbReference type="PROSITE" id="PS50893"/>
    </source>
</evidence>
<dbReference type="SUPFAM" id="SSF52540">
    <property type="entry name" value="P-loop containing nucleoside triphosphate hydrolases"/>
    <property type="match status" value="2"/>
</dbReference>
<dbReference type="Proteomes" id="UP001214553">
    <property type="component" value="Chromosome"/>
</dbReference>
<dbReference type="GO" id="GO:0005524">
    <property type="term" value="F:ATP binding"/>
    <property type="evidence" value="ECO:0007669"/>
    <property type="project" value="UniProtKB-KW"/>
</dbReference>
<dbReference type="InterPro" id="IPR003593">
    <property type="entry name" value="AAA+_ATPase"/>
</dbReference>
<comment type="similarity">
    <text evidence="2">Belongs to the ABC transporter superfamily.</text>
</comment>
<evidence type="ECO:0000256" key="6">
    <source>
        <dbReference type="ARBA" id="ARBA00022741"/>
    </source>
</evidence>
<name>A0ABY8C003_9MICO</name>
<keyword evidence="6" id="KW-0547">Nucleotide-binding</keyword>
<comment type="function">
    <text evidence="10">Probably part of an ABC transporter complex. Responsible for energy coupling to the transport system.</text>
</comment>
<organism evidence="12 13">
    <name type="scientific">Microbacterium horticulturae</name>
    <dbReference type="NCBI Taxonomy" id="3028316"/>
    <lineage>
        <taxon>Bacteria</taxon>
        <taxon>Bacillati</taxon>
        <taxon>Actinomycetota</taxon>
        <taxon>Actinomycetes</taxon>
        <taxon>Micrococcales</taxon>
        <taxon>Microbacteriaceae</taxon>
        <taxon>Microbacterium</taxon>
    </lineage>
</organism>
<evidence type="ECO:0000256" key="1">
    <source>
        <dbReference type="ARBA" id="ARBA00004202"/>
    </source>
</evidence>
<keyword evidence="7 12" id="KW-0067">ATP-binding</keyword>
<evidence type="ECO:0000256" key="7">
    <source>
        <dbReference type="ARBA" id="ARBA00022840"/>
    </source>
</evidence>
<feature type="domain" description="ABC transporter" evidence="11">
    <location>
        <begin position="275"/>
        <end position="487"/>
    </location>
</feature>
<dbReference type="Gene3D" id="3.40.50.300">
    <property type="entry name" value="P-loop containing nucleotide triphosphate hydrolases"/>
    <property type="match status" value="2"/>
</dbReference>
<gene>
    <name evidence="12" type="ORF">PU630_15670</name>
</gene>
<keyword evidence="3" id="KW-0813">Transport</keyword>
<dbReference type="InterPro" id="IPR015856">
    <property type="entry name" value="ABC_transpr_CbiO/EcfA_su"/>
</dbReference>
<evidence type="ECO:0000256" key="9">
    <source>
        <dbReference type="ARBA" id="ARBA00023136"/>
    </source>
</evidence>
<evidence type="ECO:0000256" key="3">
    <source>
        <dbReference type="ARBA" id="ARBA00022448"/>
    </source>
</evidence>
<evidence type="ECO:0000256" key="10">
    <source>
        <dbReference type="ARBA" id="ARBA00025157"/>
    </source>
</evidence>
<keyword evidence="9" id="KW-0472">Membrane</keyword>
<dbReference type="InterPro" id="IPR027417">
    <property type="entry name" value="P-loop_NTPase"/>
</dbReference>
<protein>
    <submittedName>
        <fullName evidence="12">ABC transporter ATP-binding protein</fullName>
    </submittedName>
</protein>
<keyword evidence="4" id="KW-1003">Cell membrane</keyword>
<dbReference type="PANTHER" id="PTHR43553">
    <property type="entry name" value="HEAVY METAL TRANSPORTER"/>
    <property type="match status" value="1"/>
</dbReference>
<dbReference type="Pfam" id="PF00005">
    <property type="entry name" value="ABC_tran"/>
    <property type="match status" value="2"/>
</dbReference>
<sequence>MIRLDHVSWTYPHAETPSLRDLDLRIRPGEFVILCGASGSGKSTALRLMNGLIPHFHDDGVLTGTVTVDGIVTADAELDEIGLVTGSVLQHPRRQFFTDTAPEEIGFAMENFGVAPERIRHRVAELVDTLAGHLPTGQSLQELSGGQQQQVAIAAARAHEPRILLLDEPSSNLSTDAVHRLTDTLRTLKDEGVTIVIAEHRLRYLQDLVDRVLVMRDGTIDVEWTATQFRAVPDEDLAREGLRGIARSVQLPEIPAAGASAAHPIASERVPSAALELAGIRCRFGGRLVLDLDRVAFAAGEVTAIRGVNGAGKSTLARIITGLQRSSGLAWLDQKRLSRRGRQRASAIVMQDVQRQLFTESVEAEIEFADTNTEQVPAGAEVLAALDLAHLAERHPLSLSGGQQQRLVVAAVRVAGRHIVIFDEPSSGVDRRHLQSISEQIRQVAADGAVVLLISHDEDLLAIAADRQLSLTLLRTAAFSNRLPTRM</sequence>
<dbReference type="InterPro" id="IPR003439">
    <property type="entry name" value="ABC_transporter-like_ATP-bd"/>
</dbReference>
<keyword evidence="8" id="KW-1278">Translocase</keyword>
<reference evidence="12 13" key="1">
    <citation type="submission" date="2023-03" db="EMBL/GenBank/DDBJ databases">
        <title>Genome sequence of Microbacterium sp. KACC 23027.</title>
        <authorList>
            <person name="Kim S."/>
            <person name="Heo J."/>
            <person name="Kwon S.-W."/>
        </authorList>
    </citation>
    <scope>NUCLEOTIDE SEQUENCE [LARGE SCALE GENOMIC DNA]</scope>
    <source>
        <strain evidence="12 13">KACC 23027</strain>
    </source>
</reference>
<evidence type="ECO:0000313" key="13">
    <source>
        <dbReference type="Proteomes" id="UP001214553"/>
    </source>
</evidence>
<accession>A0ABY8C003</accession>
<dbReference type="PROSITE" id="PS50893">
    <property type="entry name" value="ABC_TRANSPORTER_2"/>
    <property type="match status" value="2"/>
</dbReference>
<evidence type="ECO:0000256" key="5">
    <source>
        <dbReference type="ARBA" id="ARBA00022737"/>
    </source>
</evidence>
<feature type="domain" description="ABC transporter" evidence="11">
    <location>
        <begin position="2"/>
        <end position="242"/>
    </location>
</feature>
<dbReference type="PANTHER" id="PTHR43553:SF23">
    <property type="entry name" value="ABC TRANSPORTER ATP-BINDING COMPONENT"/>
    <property type="match status" value="1"/>
</dbReference>
<evidence type="ECO:0000313" key="12">
    <source>
        <dbReference type="EMBL" id="WEG08662.1"/>
    </source>
</evidence>
<keyword evidence="5" id="KW-0677">Repeat</keyword>
<dbReference type="RefSeq" id="WP_275277991.1">
    <property type="nucleotide sequence ID" value="NZ_CP119108.1"/>
</dbReference>
<evidence type="ECO:0000256" key="8">
    <source>
        <dbReference type="ARBA" id="ARBA00022967"/>
    </source>
</evidence>
<keyword evidence="13" id="KW-1185">Reference proteome</keyword>
<dbReference type="EMBL" id="CP119108">
    <property type="protein sequence ID" value="WEG08662.1"/>
    <property type="molecule type" value="Genomic_DNA"/>
</dbReference>
<evidence type="ECO:0000256" key="2">
    <source>
        <dbReference type="ARBA" id="ARBA00005417"/>
    </source>
</evidence>
<dbReference type="InterPro" id="IPR050095">
    <property type="entry name" value="ECF_ABC_transporter_ATP-bd"/>
</dbReference>
<evidence type="ECO:0000256" key="4">
    <source>
        <dbReference type="ARBA" id="ARBA00022475"/>
    </source>
</evidence>